<name>A0A327QMR1_9BACT</name>
<dbReference type="Proteomes" id="UP000249547">
    <property type="component" value="Unassembled WGS sequence"/>
</dbReference>
<dbReference type="EMBL" id="QLLL01000004">
    <property type="protein sequence ID" value="RAJ05541.1"/>
    <property type="molecule type" value="Genomic_DNA"/>
</dbReference>
<keyword evidence="2" id="KW-0223">Dioxygenase</keyword>
<accession>A0A327QMR1</accession>
<sequence>MNGMVMNRITLLAFVGIIGIALLSCGEPKQPASNNAANVFDKGDKITNNNFKGDVWLKNLVVADSSNPNAVGSVTFSPGARTNWHSHPAGQIILAIDGVGYYQEKGSPKKIIKKGEAIKCPPNIAHWHGASADSPFVQVAITGREKGETVWLEPVSDDEYNH</sequence>
<dbReference type="CDD" id="cd02233">
    <property type="entry name" value="cupin_HNL-like"/>
    <property type="match status" value="1"/>
</dbReference>
<dbReference type="AlphaFoldDB" id="A0A327QMR1"/>
<reference evidence="2 3" key="1">
    <citation type="submission" date="2018-06" db="EMBL/GenBank/DDBJ databases">
        <title>Genomic Encyclopedia of Archaeal and Bacterial Type Strains, Phase II (KMG-II): from individual species to whole genera.</title>
        <authorList>
            <person name="Goeker M."/>
        </authorList>
    </citation>
    <scope>NUCLEOTIDE SEQUENCE [LARGE SCALE GENOMIC DNA]</scope>
    <source>
        <strain evidence="2 3">DSM 23857</strain>
    </source>
</reference>
<organism evidence="2 3">
    <name type="scientific">Chitinophaga skermanii</name>
    <dbReference type="NCBI Taxonomy" id="331697"/>
    <lineage>
        <taxon>Bacteria</taxon>
        <taxon>Pseudomonadati</taxon>
        <taxon>Bacteroidota</taxon>
        <taxon>Chitinophagia</taxon>
        <taxon>Chitinophagales</taxon>
        <taxon>Chitinophagaceae</taxon>
        <taxon>Chitinophaga</taxon>
    </lineage>
</organism>
<gene>
    <name evidence="2" type="ORF">LX64_02701</name>
</gene>
<dbReference type="InterPro" id="IPR013096">
    <property type="entry name" value="Cupin_2"/>
</dbReference>
<dbReference type="PANTHER" id="PTHR43698">
    <property type="entry name" value="RIBD C-TERMINAL DOMAIN CONTAINING PROTEIN"/>
    <property type="match status" value="1"/>
</dbReference>
<dbReference type="InterPro" id="IPR047263">
    <property type="entry name" value="HNL-like_cupin"/>
</dbReference>
<dbReference type="InterPro" id="IPR014710">
    <property type="entry name" value="RmlC-like_jellyroll"/>
</dbReference>
<dbReference type="SUPFAM" id="SSF51182">
    <property type="entry name" value="RmlC-like cupins"/>
    <property type="match status" value="1"/>
</dbReference>
<feature type="domain" description="Cupin type-2" evidence="1">
    <location>
        <begin position="74"/>
        <end position="137"/>
    </location>
</feature>
<dbReference type="GO" id="GO:0051213">
    <property type="term" value="F:dioxygenase activity"/>
    <property type="evidence" value="ECO:0007669"/>
    <property type="project" value="UniProtKB-KW"/>
</dbReference>
<dbReference type="InterPro" id="IPR011051">
    <property type="entry name" value="RmlC_Cupin_sf"/>
</dbReference>
<proteinExistence type="predicted"/>
<comment type="caution">
    <text evidence="2">The sequence shown here is derived from an EMBL/GenBank/DDBJ whole genome shotgun (WGS) entry which is preliminary data.</text>
</comment>
<evidence type="ECO:0000259" key="1">
    <source>
        <dbReference type="Pfam" id="PF07883"/>
    </source>
</evidence>
<dbReference type="Pfam" id="PF07883">
    <property type="entry name" value="Cupin_2"/>
    <property type="match status" value="1"/>
</dbReference>
<keyword evidence="2" id="KW-0560">Oxidoreductase</keyword>
<evidence type="ECO:0000313" key="2">
    <source>
        <dbReference type="EMBL" id="RAJ05541.1"/>
    </source>
</evidence>
<evidence type="ECO:0000313" key="3">
    <source>
        <dbReference type="Proteomes" id="UP000249547"/>
    </source>
</evidence>
<dbReference type="PANTHER" id="PTHR43698:SF1">
    <property type="entry name" value="BLL4564 PROTEIN"/>
    <property type="match status" value="1"/>
</dbReference>
<dbReference type="OrthoDB" id="9802489at2"/>
<protein>
    <submittedName>
        <fullName evidence="2">Quercetin dioxygenase-like cupin family protein</fullName>
    </submittedName>
</protein>
<keyword evidence="3" id="KW-1185">Reference proteome</keyword>
<dbReference type="Gene3D" id="2.60.120.10">
    <property type="entry name" value="Jelly Rolls"/>
    <property type="match status" value="1"/>
</dbReference>